<dbReference type="SUPFAM" id="SSF144232">
    <property type="entry name" value="HIT/MYND zinc finger-like"/>
    <property type="match status" value="1"/>
</dbReference>
<dbReference type="PROSITE" id="PS01360">
    <property type="entry name" value="ZF_MYND_1"/>
    <property type="match status" value="1"/>
</dbReference>
<name>A0ABR2WM16_9FUNG</name>
<proteinExistence type="predicted"/>
<dbReference type="EMBL" id="JASJQH010000921">
    <property type="protein sequence ID" value="KAK9762535.1"/>
    <property type="molecule type" value="Genomic_DNA"/>
</dbReference>
<dbReference type="PANTHER" id="PTHR47570">
    <property type="entry name" value="ZINC ION BINDING PROTEIN"/>
    <property type="match status" value="1"/>
</dbReference>
<dbReference type="Gene3D" id="6.10.140.2220">
    <property type="match status" value="1"/>
</dbReference>
<gene>
    <name evidence="6" type="primary">ZMYND15</name>
    <name evidence="6" type="ORF">K7432_011632</name>
</gene>
<organism evidence="6 7">
    <name type="scientific">Basidiobolus ranarum</name>
    <dbReference type="NCBI Taxonomy" id="34480"/>
    <lineage>
        <taxon>Eukaryota</taxon>
        <taxon>Fungi</taxon>
        <taxon>Fungi incertae sedis</taxon>
        <taxon>Zoopagomycota</taxon>
        <taxon>Entomophthoromycotina</taxon>
        <taxon>Basidiobolomycetes</taxon>
        <taxon>Basidiobolales</taxon>
        <taxon>Basidiobolaceae</taxon>
        <taxon>Basidiobolus</taxon>
    </lineage>
</organism>
<dbReference type="PANTHER" id="PTHR47570:SF2">
    <property type="entry name" value="MYND-TYPE DOMAIN-CONTAINING PROTEIN"/>
    <property type="match status" value="1"/>
</dbReference>
<evidence type="ECO:0000256" key="4">
    <source>
        <dbReference type="PROSITE-ProRule" id="PRU00134"/>
    </source>
</evidence>
<dbReference type="Pfam" id="PF01753">
    <property type="entry name" value="zf-MYND"/>
    <property type="match status" value="1"/>
</dbReference>
<comment type="caution">
    <text evidence="6">The sequence shown here is derived from an EMBL/GenBank/DDBJ whole genome shotgun (WGS) entry which is preliminary data.</text>
</comment>
<keyword evidence="2 4" id="KW-0863">Zinc-finger</keyword>
<evidence type="ECO:0000313" key="7">
    <source>
        <dbReference type="Proteomes" id="UP001479436"/>
    </source>
</evidence>
<keyword evidence="1" id="KW-0479">Metal-binding</keyword>
<feature type="domain" description="MYND-type" evidence="5">
    <location>
        <begin position="149"/>
        <end position="187"/>
    </location>
</feature>
<evidence type="ECO:0000256" key="1">
    <source>
        <dbReference type="ARBA" id="ARBA00022723"/>
    </source>
</evidence>
<evidence type="ECO:0000256" key="2">
    <source>
        <dbReference type="ARBA" id="ARBA00022771"/>
    </source>
</evidence>
<keyword evidence="3" id="KW-0862">Zinc</keyword>
<evidence type="ECO:0000259" key="5">
    <source>
        <dbReference type="PROSITE" id="PS50865"/>
    </source>
</evidence>
<dbReference type="InterPro" id="IPR002893">
    <property type="entry name" value="Znf_MYND"/>
</dbReference>
<evidence type="ECO:0000256" key="3">
    <source>
        <dbReference type="ARBA" id="ARBA00022833"/>
    </source>
</evidence>
<evidence type="ECO:0000313" key="6">
    <source>
        <dbReference type="EMBL" id="KAK9762535.1"/>
    </source>
</evidence>
<protein>
    <submittedName>
        <fullName evidence="6">Zinc finger MYND domain-containing protein 15</fullName>
    </submittedName>
</protein>
<accession>A0ABR2WM16</accession>
<reference evidence="6 7" key="1">
    <citation type="submission" date="2023-04" db="EMBL/GenBank/DDBJ databases">
        <title>Genome of Basidiobolus ranarum AG-B5.</title>
        <authorList>
            <person name="Stajich J.E."/>
            <person name="Carter-House D."/>
            <person name="Gryganskyi A."/>
        </authorList>
    </citation>
    <scope>NUCLEOTIDE SEQUENCE [LARGE SCALE GENOMIC DNA]</scope>
    <source>
        <strain evidence="6 7">AG-B5</strain>
    </source>
</reference>
<dbReference type="Proteomes" id="UP001479436">
    <property type="component" value="Unassembled WGS sequence"/>
</dbReference>
<dbReference type="PROSITE" id="PS50865">
    <property type="entry name" value="ZF_MYND_2"/>
    <property type="match status" value="1"/>
</dbReference>
<sequence>MSFSEAEREQEKALALELATTAPQFPLFWQLGIQDASAVVDQAKYLISVKNTEFDMVGFESFDKLPSTENIYLVICRAIAYPMLRNAQPQRPEQIFWDSKDDCGISIKEKEVLSALLKEKLQIQLSIQSAPVEAPVKAVPIPKSSQSKCYVCETNLLKRFCCSYCKAVKYCGRGCQIKDWEQHKKLCSLLKKAMEKSKELGEFPFTFTKEGYFSEDSNLAQHEALKGFYGEGYWREEFLEGLPCPMKKAECKITDPVKLSGISSTLLPFDKPFGKCTGFADTPKAIHNWADFYKAREIVSSDPIALLLTHPLTVFHIIAHLCRNGYSTEVSTTPGSYICIHLVN</sequence>
<keyword evidence="7" id="KW-1185">Reference proteome</keyword>